<reference evidence="2 3" key="1">
    <citation type="submission" date="2021-02" db="EMBL/GenBank/DDBJ databases">
        <title>Variation within the Batrachochytrium salamandrivorans European outbreak.</title>
        <authorList>
            <person name="Kelly M."/>
            <person name="Pasmans F."/>
            <person name="Shea T.P."/>
            <person name="Munoz J.F."/>
            <person name="Carranza S."/>
            <person name="Cuomo C.A."/>
            <person name="Martel A."/>
        </authorList>
    </citation>
    <scope>NUCLEOTIDE SEQUENCE [LARGE SCALE GENOMIC DNA]</scope>
    <source>
        <strain evidence="2 3">AMFP18/2</strain>
    </source>
</reference>
<accession>A0ABQ8EXM2</accession>
<evidence type="ECO:0000256" key="1">
    <source>
        <dbReference type="SAM" id="MobiDB-lite"/>
    </source>
</evidence>
<protein>
    <submittedName>
        <fullName evidence="2">Uncharacterized protein</fullName>
    </submittedName>
</protein>
<gene>
    <name evidence="2" type="ORF">BASA50_000222</name>
</gene>
<dbReference type="EMBL" id="JAFCIX010000570">
    <property type="protein sequence ID" value="KAH6586858.1"/>
    <property type="molecule type" value="Genomic_DNA"/>
</dbReference>
<sequence>MSHTEPQLLAQIIVLKRALLDQQVENHKLKSKILELEESQKNTAQLNGLMTMDKCAYKDRLKNLASLISYFWAQRHPQSVSESEFVKAFTSSILPPQQHDLNMAQGDGLLYALFYYNLAFVSTFGSKEHPKSSDCIDLSIFSTYQRVSKLKTIRMCLGRHIPLAKTCFIPPNLTNALNLITDDIMTLLSNVEDNSFLQEQDFEDDVCRMLQSRSIDLFAKLHNKVNLLQTFWVIFSNTLQVVELGLEIPTIVSSSSGSFWECCMKGINWELLGNAPEIPLLLSIWTRLNGHTRMVSYHLIPRHTVSPQPPQQECDGERTPILPSTVLAQTEPVKAVLPDIPGDDISPHSLPKSSPTAPQIDDASPTPKLGIFQEMPLTTVRIQQLSAALESLHSRLTN</sequence>
<keyword evidence="3" id="KW-1185">Reference proteome</keyword>
<evidence type="ECO:0000313" key="2">
    <source>
        <dbReference type="EMBL" id="KAH6586858.1"/>
    </source>
</evidence>
<comment type="caution">
    <text evidence="2">The sequence shown here is derived from an EMBL/GenBank/DDBJ whole genome shotgun (WGS) entry which is preliminary data.</text>
</comment>
<feature type="region of interest" description="Disordered" evidence="1">
    <location>
        <begin position="337"/>
        <end position="368"/>
    </location>
</feature>
<name>A0ABQ8EXM2_9FUNG</name>
<dbReference type="Proteomes" id="UP001648503">
    <property type="component" value="Unassembled WGS sequence"/>
</dbReference>
<evidence type="ECO:0000313" key="3">
    <source>
        <dbReference type="Proteomes" id="UP001648503"/>
    </source>
</evidence>
<organism evidence="2 3">
    <name type="scientific">Batrachochytrium salamandrivorans</name>
    <dbReference type="NCBI Taxonomy" id="1357716"/>
    <lineage>
        <taxon>Eukaryota</taxon>
        <taxon>Fungi</taxon>
        <taxon>Fungi incertae sedis</taxon>
        <taxon>Chytridiomycota</taxon>
        <taxon>Chytridiomycota incertae sedis</taxon>
        <taxon>Chytridiomycetes</taxon>
        <taxon>Rhizophydiales</taxon>
        <taxon>Rhizophydiales incertae sedis</taxon>
        <taxon>Batrachochytrium</taxon>
    </lineage>
</organism>
<proteinExistence type="predicted"/>